<feature type="transmembrane region" description="Helical" evidence="14">
    <location>
        <begin position="367"/>
        <end position="387"/>
    </location>
</feature>
<dbReference type="Proteomes" id="UP000594749">
    <property type="component" value="Chromosome"/>
</dbReference>
<organism evidence="18 19">
    <name type="scientific">Campylobacter corcagiensis</name>
    <dbReference type="NCBI Taxonomy" id="1448857"/>
    <lineage>
        <taxon>Bacteria</taxon>
        <taxon>Pseudomonadati</taxon>
        <taxon>Campylobacterota</taxon>
        <taxon>Epsilonproteobacteria</taxon>
        <taxon>Campylobacterales</taxon>
        <taxon>Campylobacteraceae</taxon>
        <taxon>Campylobacter</taxon>
    </lineage>
</organism>
<dbReference type="Pfam" id="PF18527">
    <property type="entry name" value="STT3_PglB_C"/>
    <property type="match status" value="1"/>
</dbReference>
<feature type="transmembrane region" description="Helical" evidence="14">
    <location>
        <begin position="328"/>
        <end position="361"/>
    </location>
</feature>
<feature type="transmembrane region" description="Helical" evidence="14">
    <location>
        <begin position="153"/>
        <end position="171"/>
    </location>
</feature>
<dbReference type="Gene3D" id="3.40.1380.40">
    <property type="match status" value="1"/>
</dbReference>
<comment type="cofactor">
    <cofactor evidence="2">
        <name>Mg(2+)</name>
        <dbReference type="ChEBI" id="CHEBI:18420"/>
    </cofactor>
</comment>
<keyword evidence="10" id="KW-0460">Magnesium</keyword>
<comment type="subcellular location">
    <subcellularLocation>
        <location evidence="3">Endomembrane system</location>
        <topology evidence="3">Multi-pass membrane protein</topology>
    </subcellularLocation>
</comment>
<dbReference type="GO" id="GO:0016020">
    <property type="term" value="C:membrane"/>
    <property type="evidence" value="ECO:0007669"/>
    <property type="project" value="InterPro"/>
</dbReference>
<evidence type="ECO:0000313" key="18">
    <source>
        <dbReference type="EMBL" id="QOQ87625.1"/>
    </source>
</evidence>
<evidence type="ECO:0000256" key="2">
    <source>
        <dbReference type="ARBA" id="ARBA00001946"/>
    </source>
</evidence>
<dbReference type="GO" id="GO:0004576">
    <property type="term" value="F:oligosaccharyl transferase activity"/>
    <property type="evidence" value="ECO:0007669"/>
    <property type="project" value="InterPro"/>
</dbReference>
<dbReference type="AlphaFoldDB" id="A0A7M1LJD0"/>
<feature type="transmembrane region" description="Helical" evidence="14">
    <location>
        <begin position="123"/>
        <end position="141"/>
    </location>
</feature>
<feature type="domain" description="STT3 subunit PglB C-terminal" evidence="16">
    <location>
        <begin position="580"/>
        <end position="657"/>
    </location>
</feature>
<evidence type="ECO:0000256" key="11">
    <source>
        <dbReference type="ARBA" id="ARBA00022989"/>
    </source>
</evidence>
<keyword evidence="13" id="KW-0464">Manganese</keyword>
<evidence type="ECO:0000256" key="7">
    <source>
        <dbReference type="ARBA" id="ARBA00022679"/>
    </source>
</evidence>
<name>A0A7M1LJD0_9BACT</name>
<feature type="transmembrane region" description="Helical" evidence="14">
    <location>
        <begin position="256"/>
        <end position="276"/>
    </location>
</feature>
<evidence type="ECO:0000259" key="16">
    <source>
        <dbReference type="Pfam" id="PF18527"/>
    </source>
</evidence>
<evidence type="ECO:0000256" key="4">
    <source>
        <dbReference type="ARBA" id="ARBA00004922"/>
    </source>
</evidence>
<evidence type="ECO:0000256" key="10">
    <source>
        <dbReference type="ARBA" id="ARBA00022842"/>
    </source>
</evidence>
<feature type="transmembrane region" description="Helical" evidence="14">
    <location>
        <begin position="225"/>
        <end position="250"/>
    </location>
</feature>
<feature type="domain" description="Oligosaccharyl transferase STT3 N-terminal" evidence="15">
    <location>
        <begin position="46"/>
        <end position="416"/>
    </location>
</feature>
<reference evidence="18 19" key="1">
    <citation type="submission" date="2020-10" db="EMBL/GenBank/DDBJ databases">
        <title>Campylobacter and Helicobacter PacBio genomes.</title>
        <authorList>
            <person name="Lane C."/>
        </authorList>
    </citation>
    <scope>NUCLEOTIDE SEQUENCE [LARGE SCALE GENOMIC DNA]</scope>
    <source>
        <strain evidence="18 19">2016D-0077</strain>
    </source>
</reference>
<keyword evidence="19" id="KW-1185">Reference proteome</keyword>
<dbReference type="EMBL" id="CP063078">
    <property type="protein sequence ID" value="QOQ87625.1"/>
    <property type="molecule type" value="Genomic_DNA"/>
</dbReference>
<evidence type="ECO:0000256" key="9">
    <source>
        <dbReference type="ARBA" id="ARBA00022723"/>
    </source>
</evidence>
<proteinExistence type="inferred from homology"/>
<feature type="transmembrane region" description="Helical" evidence="14">
    <location>
        <begin position="394"/>
        <end position="413"/>
    </location>
</feature>
<evidence type="ECO:0000256" key="3">
    <source>
        <dbReference type="ARBA" id="ARBA00004127"/>
    </source>
</evidence>
<dbReference type="InterPro" id="IPR041563">
    <property type="entry name" value="STT3_PglB_C"/>
</dbReference>
<evidence type="ECO:0000256" key="6">
    <source>
        <dbReference type="ARBA" id="ARBA00022676"/>
    </source>
</evidence>
<evidence type="ECO:0000256" key="8">
    <source>
        <dbReference type="ARBA" id="ARBA00022692"/>
    </source>
</evidence>
<dbReference type="Pfam" id="PF02516">
    <property type="entry name" value="STT3"/>
    <property type="match status" value="1"/>
</dbReference>
<evidence type="ECO:0000256" key="12">
    <source>
        <dbReference type="ARBA" id="ARBA00023136"/>
    </source>
</evidence>
<dbReference type="PANTHER" id="PTHR13872:SF1">
    <property type="entry name" value="DOLICHYL-DIPHOSPHOOLIGOSACCHARIDE--PROTEIN GLYCOSYLTRANSFERASE SUBUNIT STT3B"/>
    <property type="match status" value="1"/>
</dbReference>
<evidence type="ECO:0000256" key="14">
    <source>
        <dbReference type="SAM" id="Phobius"/>
    </source>
</evidence>
<keyword evidence="12 14" id="KW-0472">Membrane</keyword>
<dbReference type="OrthoDB" id="9796223at2"/>
<dbReference type="InterPro" id="IPR003674">
    <property type="entry name" value="Oligo_trans_STT3"/>
</dbReference>
<keyword evidence="11 14" id="KW-1133">Transmembrane helix</keyword>
<comment type="similarity">
    <text evidence="5">Belongs to the STT3 family.</text>
</comment>
<keyword evidence="9" id="KW-0479">Metal-binding</keyword>
<evidence type="ECO:0000256" key="5">
    <source>
        <dbReference type="ARBA" id="ARBA00010810"/>
    </source>
</evidence>
<dbReference type="InterPro" id="IPR048999">
    <property type="entry name" value="STT3-PglB_core"/>
</dbReference>
<gene>
    <name evidence="18" type="ORF">IMC76_02100</name>
</gene>
<feature type="transmembrane region" description="Helical" evidence="14">
    <location>
        <begin position="98"/>
        <end position="116"/>
    </location>
</feature>
<evidence type="ECO:0000256" key="13">
    <source>
        <dbReference type="ARBA" id="ARBA00023211"/>
    </source>
</evidence>
<keyword evidence="7" id="KW-0808">Transferase</keyword>
<accession>A0A7M1LJD0</accession>
<comment type="cofactor">
    <cofactor evidence="1">
        <name>Mn(2+)</name>
        <dbReference type="ChEBI" id="CHEBI:29035"/>
    </cofactor>
</comment>
<comment type="pathway">
    <text evidence="4">Protein modification; protein glycosylation.</text>
</comment>
<dbReference type="GO" id="GO:0012505">
    <property type="term" value="C:endomembrane system"/>
    <property type="evidence" value="ECO:0007669"/>
    <property type="project" value="UniProtKB-SubCell"/>
</dbReference>
<evidence type="ECO:0000259" key="15">
    <source>
        <dbReference type="Pfam" id="PF02516"/>
    </source>
</evidence>
<feature type="domain" description="STT3/PglB/AglB core" evidence="17">
    <location>
        <begin position="442"/>
        <end position="572"/>
    </location>
</feature>
<dbReference type="InterPro" id="IPR048307">
    <property type="entry name" value="STT3_N"/>
</dbReference>
<dbReference type="PANTHER" id="PTHR13872">
    <property type="entry name" value="DOLICHYL-DIPHOSPHOOLIGOSACCHARIDE--PROTEIN GLYCOSYLTRANSFERASE SUBUNIT"/>
    <property type="match status" value="1"/>
</dbReference>
<evidence type="ECO:0000313" key="19">
    <source>
        <dbReference type="Proteomes" id="UP000594749"/>
    </source>
</evidence>
<dbReference type="UniPathway" id="UPA00378"/>
<feature type="transmembrane region" description="Helical" evidence="14">
    <location>
        <begin position="198"/>
        <end position="213"/>
    </location>
</feature>
<keyword evidence="8 14" id="KW-0812">Transmembrane</keyword>
<dbReference type="GO" id="GO:0046872">
    <property type="term" value="F:metal ion binding"/>
    <property type="evidence" value="ECO:0007669"/>
    <property type="project" value="UniProtKB-KW"/>
</dbReference>
<feature type="transmembrane region" description="Helical" evidence="14">
    <location>
        <begin position="12"/>
        <end position="30"/>
    </location>
</feature>
<protein>
    <submittedName>
        <fullName evidence="18">General glycosylation pathway protein</fullName>
    </submittedName>
</protein>
<sequence length="697" mass="79453">MIDIDLNKRRWVIVFIFITFMFGVISRLYWIDWASDYPEMIHDGQVMINTNDGYAFAEGARDIIAGFHQPNDLSYVNHTMSKFTAFIYHIVPFSFETIILYMSVFFSSLLVVPVLLIAREFRVSGAGIVAAASSVVAVSYYNRTMAGYYDTDMLNIVLPCFVLWGLIRITVRQDRFSIIIAPIFGLFYHWWYPSSFTLIGAMAGMFLLYTLVFERKSLQNYQALLLLIVAVTNLSATFRLISIIALYLLFMKKEDIKVLAAVGALVLFVFILKGGLNPIWFMLKFYVVRDTTEALSSSFHFFSVNQTIQESGAMDWDYFMTRISSHPFFFILGAIGYLLFCFKHRAFLISLPILALGILSIRSGLRFTIYAVPIMALGLGFLVNFLLDFFKVKGALKLSGIIALTVVAVFPALKHIKNYTSPTVFFNAETQVLERLKSISDREDYVVAWWDYGYPIRYYADVKTLIDGGKHLGNHNFPVSFALTKDLVSSANMSRLAVEYTEKAFNDKNISSPFKAMMKDYGFDDPNLFLTSLSLKDFTLPQKTRDIYYYLPARMIGIYSVVWYFSNIDLTTGKGYDQPFFASARFVQVNNSGLVLDNGMTLSTDMKNIIYGSQSIPIRGFYETRYDESGKFSVSEIIADKDGILNVIILSDGTFIITDNKAFNSAYVQLFMLERYDSEIYELVISTPLAKVYKLKI</sequence>
<evidence type="ECO:0000259" key="17">
    <source>
        <dbReference type="Pfam" id="PF21436"/>
    </source>
</evidence>
<dbReference type="RefSeq" id="WP_025802741.1">
    <property type="nucleotide sequence ID" value="NZ_CP053842.1"/>
</dbReference>
<evidence type="ECO:0000256" key="1">
    <source>
        <dbReference type="ARBA" id="ARBA00001936"/>
    </source>
</evidence>
<dbReference type="Pfam" id="PF21436">
    <property type="entry name" value="STT3-PglB_core"/>
    <property type="match status" value="1"/>
</dbReference>
<keyword evidence="6" id="KW-0328">Glycosyltransferase</keyword>